<evidence type="ECO:0000313" key="2">
    <source>
        <dbReference type="Proteomes" id="UP001054945"/>
    </source>
</evidence>
<comment type="caution">
    <text evidence="1">The sequence shown here is derived from an EMBL/GenBank/DDBJ whole genome shotgun (WGS) entry which is preliminary data.</text>
</comment>
<name>A0AAV4NAN3_CAEEX</name>
<protein>
    <submittedName>
        <fullName evidence="1">Speckle-type POZ protein B</fullName>
    </submittedName>
</protein>
<proteinExistence type="predicted"/>
<gene>
    <name evidence="1" type="primary">spop-b_12</name>
    <name evidence="1" type="ORF">CEXT_583501</name>
</gene>
<sequence length="158" mass="18118">MWRSDGKMPENGRMYARTHLGVEAISAVWNIDDFSDLEPYRTITFPIKSSTKNEELMNLDLYLTGGQKFEEVLHFKLTARDPKIKMATIQLSLLDYAGGKTECVKGEVWFNAPENLHRQLTFQTTKNRLISAEDVYLPNDALSVLCECTFSTESSWKK</sequence>
<dbReference type="SUPFAM" id="SSF49599">
    <property type="entry name" value="TRAF domain-like"/>
    <property type="match status" value="1"/>
</dbReference>
<keyword evidence="2" id="KW-1185">Reference proteome</keyword>
<reference evidence="1 2" key="1">
    <citation type="submission" date="2021-06" db="EMBL/GenBank/DDBJ databases">
        <title>Caerostris extrusa draft genome.</title>
        <authorList>
            <person name="Kono N."/>
            <person name="Arakawa K."/>
        </authorList>
    </citation>
    <scope>NUCLEOTIDE SEQUENCE [LARGE SCALE GENOMIC DNA]</scope>
</reference>
<accession>A0AAV4NAN3</accession>
<dbReference type="AlphaFoldDB" id="A0AAV4NAN3"/>
<evidence type="ECO:0000313" key="1">
    <source>
        <dbReference type="EMBL" id="GIX80943.1"/>
    </source>
</evidence>
<organism evidence="1 2">
    <name type="scientific">Caerostris extrusa</name>
    <name type="common">Bark spider</name>
    <name type="synonym">Caerostris bankana</name>
    <dbReference type="NCBI Taxonomy" id="172846"/>
    <lineage>
        <taxon>Eukaryota</taxon>
        <taxon>Metazoa</taxon>
        <taxon>Ecdysozoa</taxon>
        <taxon>Arthropoda</taxon>
        <taxon>Chelicerata</taxon>
        <taxon>Arachnida</taxon>
        <taxon>Araneae</taxon>
        <taxon>Araneomorphae</taxon>
        <taxon>Entelegynae</taxon>
        <taxon>Araneoidea</taxon>
        <taxon>Araneidae</taxon>
        <taxon>Caerostris</taxon>
    </lineage>
</organism>
<dbReference type="Proteomes" id="UP001054945">
    <property type="component" value="Unassembled WGS sequence"/>
</dbReference>
<dbReference type="EMBL" id="BPLR01020635">
    <property type="protein sequence ID" value="GIX80943.1"/>
    <property type="molecule type" value="Genomic_DNA"/>
</dbReference>